<dbReference type="GO" id="GO:0006950">
    <property type="term" value="P:response to stress"/>
    <property type="evidence" value="ECO:0007669"/>
    <property type="project" value="TreeGrafter"/>
</dbReference>
<dbReference type="PROSITE" id="PS50995">
    <property type="entry name" value="HTH_MARR_2"/>
    <property type="match status" value="1"/>
</dbReference>
<feature type="region of interest" description="Disordered" evidence="4">
    <location>
        <begin position="144"/>
        <end position="167"/>
    </location>
</feature>
<evidence type="ECO:0000313" key="6">
    <source>
        <dbReference type="EMBL" id="THG32702.1"/>
    </source>
</evidence>
<accession>A0A4S4FS31</accession>
<name>A0A4S4FS31_9MICO</name>
<comment type="caution">
    <text evidence="6">The sequence shown here is derived from an EMBL/GenBank/DDBJ whole genome shotgun (WGS) entry which is preliminary data.</text>
</comment>
<dbReference type="InterPro" id="IPR023187">
    <property type="entry name" value="Tscrpt_reg_MarR-type_CS"/>
</dbReference>
<dbReference type="PROSITE" id="PS01117">
    <property type="entry name" value="HTH_MARR_1"/>
    <property type="match status" value="1"/>
</dbReference>
<dbReference type="EMBL" id="SSSN01000009">
    <property type="protein sequence ID" value="THG32702.1"/>
    <property type="molecule type" value="Genomic_DNA"/>
</dbReference>
<dbReference type="OrthoDB" id="8966183at2"/>
<dbReference type="GO" id="GO:0003677">
    <property type="term" value="F:DNA binding"/>
    <property type="evidence" value="ECO:0007669"/>
    <property type="project" value="UniProtKB-KW"/>
</dbReference>
<dbReference type="InterPro" id="IPR036390">
    <property type="entry name" value="WH_DNA-bd_sf"/>
</dbReference>
<feature type="domain" description="HTH marR-type" evidence="5">
    <location>
        <begin position="11"/>
        <end position="142"/>
    </location>
</feature>
<evidence type="ECO:0000259" key="5">
    <source>
        <dbReference type="PROSITE" id="PS50995"/>
    </source>
</evidence>
<evidence type="ECO:0000256" key="4">
    <source>
        <dbReference type="SAM" id="MobiDB-lite"/>
    </source>
</evidence>
<dbReference type="PANTHER" id="PTHR33164">
    <property type="entry name" value="TRANSCRIPTIONAL REGULATOR, MARR FAMILY"/>
    <property type="match status" value="1"/>
</dbReference>
<feature type="compositionally biased region" description="Basic and acidic residues" evidence="4">
    <location>
        <begin position="144"/>
        <end position="158"/>
    </location>
</feature>
<dbReference type="AlphaFoldDB" id="A0A4S4FS31"/>
<evidence type="ECO:0000256" key="3">
    <source>
        <dbReference type="ARBA" id="ARBA00023163"/>
    </source>
</evidence>
<dbReference type="Gene3D" id="1.10.10.10">
    <property type="entry name" value="Winged helix-like DNA-binding domain superfamily/Winged helix DNA-binding domain"/>
    <property type="match status" value="1"/>
</dbReference>
<keyword evidence="7" id="KW-1185">Reference proteome</keyword>
<evidence type="ECO:0000313" key="7">
    <source>
        <dbReference type="Proteomes" id="UP000307380"/>
    </source>
</evidence>
<dbReference type="Pfam" id="PF12802">
    <property type="entry name" value="MarR_2"/>
    <property type="match status" value="1"/>
</dbReference>
<dbReference type="Proteomes" id="UP000307380">
    <property type="component" value="Unassembled WGS sequence"/>
</dbReference>
<dbReference type="SMART" id="SM00347">
    <property type="entry name" value="HTH_MARR"/>
    <property type="match status" value="1"/>
</dbReference>
<reference evidence="6 7" key="1">
    <citation type="submission" date="2019-04" db="EMBL/GenBank/DDBJ databases">
        <authorList>
            <person name="Jiang L."/>
        </authorList>
    </citation>
    <scope>NUCLEOTIDE SEQUENCE [LARGE SCALE GENOMIC DNA]</scope>
    <source>
        <strain evidence="6 7">YIM 131861</strain>
    </source>
</reference>
<dbReference type="SUPFAM" id="SSF46785">
    <property type="entry name" value="Winged helix' DNA-binding domain"/>
    <property type="match status" value="1"/>
</dbReference>
<evidence type="ECO:0000256" key="2">
    <source>
        <dbReference type="ARBA" id="ARBA00023125"/>
    </source>
</evidence>
<organism evidence="6 7">
    <name type="scientific">Orlajensenia flava</name>
    <dbReference type="NCBI Taxonomy" id="2565934"/>
    <lineage>
        <taxon>Bacteria</taxon>
        <taxon>Bacillati</taxon>
        <taxon>Actinomycetota</taxon>
        <taxon>Actinomycetes</taxon>
        <taxon>Micrococcales</taxon>
        <taxon>Microbacteriaceae</taxon>
        <taxon>Orlajensenia</taxon>
    </lineage>
</organism>
<dbReference type="InterPro" id="IPR039422">
    <property type="entry name" value="MarR/SlyA-like"/>
</dbReference>
<dbReference type="PANTHER" id="PTHR33164:SF99">
    <property type="entry name" value="MARR FAMILY REGULATORY PROTEIN"/>
    <property type="match status" value="1"/>
</dbReference>
<sequence length="167" mass="18176">MTHERDPGQVLTELINEVFRANGAFLAAGNHLTSAAGLTAAKLQVLGFIRRGPVTVASLARSRGLSRQSVQEAANRLIADGLVEREENPDDGRAPLLRITAEGWRAFRATEPARDAWANQTARSVNVADIETTITVLRTLRDTISDGRPSRGQSERTIARQTPTVRP</sequence>
<keyword evidence="1" id="KW-0805">Transcription regulation</keyword>
<dbReference type="InterPro" id="IPR000835">
    <property type="entry name" value="HTH_MarR-typ"/>
</dbReference>
<proteinExistence type="predicted"/>
<evidence type="ECO:0000256" key="1">
    <source>
        <dbReference type="ARBA" id="ARBA00023015"/>
    </source>
</evidence>
<protein>
    <submittedName>
        <fullName evidence="6">MarR family transcriptional regulator</fullName>
    </submittedName>
</protein>
<dbReference type="GO" id="GO:0003700">
    <property type="term" value="F:DNA-binding transcription factor activity"/>
    <property type="evidence" value="ECO:0007669"/>
    <property type="project" value="InterPro"/>
</dbReference>
<keyword evidence="3" id="KW-0804">Transcription</keyword>
<dbReference type="InterPro" id="IPR036388">
    <property type="entry name" value="WH-like_DNA-bd_sf"/>
</dbReference>
<gene>
    <name evidence="6" type="ORF">E6C70_13010</name>
</gene>
<keyword evidence="2" id="KW-0238">DNA-binding</keyword>